<evidence type="ECO:0000256" key="2">
    <source>
        <dbReference type="ARBA" id="ARBA00004412"/>
    </source>
</evidence>
<dbReference type="SMART" id="SM00175">
    <property type="entry name" value="RAB"/>
    <property type="match status" value="1"/>
</dbReference>
<comment type="similarity">
    <text evidence="4">Belongs to the small GTPase superfamily. Rab family.</text>
</comment>
<dbReference type="Gene3D" id="3.40.50.300">
    <property type="entry name" value="P-loop containing nucleotide triphosphate hydrolases"/>
    <property type="match status" value="1"/>
</dbReference>
<dbReference type="SMART" id="SM00176">
    <property type="entry name" value="RAN"/>
    <property type="match status" value="1"/>
</dbReference>
<dbReference type="InterPro" id="IPR005225">
    <property type="entry name" value="Small_GTP-bd"/>
</dbReference>
<dbReference type="PROSITE" id="PS51421">
    <property type="entry name" value="RAS"/>
    <property type="match status" value="1"/>
</dbReference>
<keyword evidence="5" id="KW-0547">Nucleotide-binding</keyword>
<dbReference type="InterPro" id="IPR013766">
    <property type="entry name" value="Thioredoxin_domain"/>
</dbReference>
<feature type="compositionally biased region" description="Polar residues" evidence="13">
    <location>
        <begin position="310"/>
        <end position="319"/>
    </location>
</feature>
<dbReference type="SMART" id="SM00174">
    <property type="entry name" value="RHO"/>
    <property type="match status" value="1"/>
</dbReference>
<evidence type="ECO:0000256" key="12">
    <source>
        <dbReference type="ARBA" id="ARBA00023329"/>
    </source>
</evidence>
<dbReference type="InterPro" id="IPR027417">
    <property type="entry name" value="P-loop_NTPase"/>
</dbReference>
<accession>A0A4U1FB13</accession>
<organism evidence="15 16">
    <name type="scientific">Monodon monoceros</name>
    <name type="common">Narwhal</name>
    <name type="synonym">Ceratodon monodon</name>
    <dbReference type="NCBI Taxonomy" id="40151"/>
    <lineage>
        <taxon>Eukaryota</taxon>
        <taxon>Metazoa</taxon>
        <taxon>Chordata</taxon>
        <taxon>Craniata</taxon>
        <taxon>Vertebrata</taxon>
        <taxon>Euteleostomi</taxon>
        <taxon>Mammalia</taxon>
        <taxon>Eutheria</taxon>
        <taxon>Laurasiatheria</taxon>
        <taxon>Artiodactyla</taxon>
        <taxon>Whippomorpha</taxon>
        <taxon>Cetacea</taxon>
        <taxon>Odontoceti</taxon>
        <taxon>Monodontidae</taxon>
        <taxon>Monodon</taxon>
    </lineage>
</organism>
<dbReference type="Proteomes" id="UP000308365">
    <property type="component" value="Unassembled WGS sequence"/>
</dbReference>
<evidence type="ECO:0000256" key="6">
    <source>
        <dbReference type="ARBA" id="ARBA00022753"/>
    </source>
</evidence>
<keyword evidence="9" id="KW-0472">Membrane</keyword>
<dbReference type="Gene3D" id="3.40.30.10">
    <property type="entry name" value="Glutaredoxin"/>
    <property type="match status" value="1"/>
</dbReference>
<protein>
    <recommendedName>
        <fullName evidence="14">Thioredoxin domain-containing protein</fullName>
    </recommendedName>
</protein>
<evidence type="ECO:0000313" key="15">
    <source>
        <dbReference type="EMBL" id="TKC46822.1"/>
    </source>
</evidence>
<evidence type="ECO:0000313" key="16">
    <source>
        <dbReference type="Proteomes" id="UP000308365"/>
    </source>
</evidence>
<reference evidence="16" key="1">
    <citation type="journal article" date="2019" name="IScience">
        <title>Narwhal Genome Reveals Long-Term Low Genetic Diversity despite Current Large Abundance Size.</title>
        <authorList>
            <person name="Westbury M.V."/>
            <person name="Petersen B."/>
            <person name="Garde E."/>
            <person name="Heide-Jorgensen M.P."/>
            <person name="Lorenzen E.D."/>
        </authorList>
    </citation>
    <scope>NUCLEOTIDE SEQUENCE [LARGE SCALE GENOMIC DNA]</scope>
</reference>
<feature type="region of interest" description="Disordered" evidence="13">
    <location>
        <begin position="305"/>
        <end position="350"/>
    </location>
</feature>
<evidence type="ECO:0000256" key="1">
    <source>
        <dbReference type="ARBA" id="ARBA00001946"/>
    </source>
</evidence>
<dbReference type="Pfam" id="PF00071">
    <property type="entry name" value="Ras"/>
    <property type="match status" value="1"/>
</dbReference>
<dbReference type="CDD" id="cd02947">
    <property type="entry name" value="TRX_family"/>
    <property type="match status" value="1"/>
</dbReference>
<evidence type="ECO:0000256" key="8">
    <source>
        <dbReference type="ARBA" id="ARBA00023134"/>
    </source>
</evidence>
<evidence type="ECO:0000256" key="13">
    <source>
        <dbReference type="SAM" id="MobiDB-lite"/>
    </source>
</evidence>
<name>A0A4U1FB13_MONMO</name>
<evidence type="ECO:0000256" key="7">
    <source>
        <dbReference type="ARBA" id="ARBA00022801"/>
    </source>
</evidence>
<sequence>PTSFQEISFSLNALRGALAGAAGVDTGVGKSSIVCRFVQDHFDHNISPTIGASFMTKTVPCGNELHKFLIWDTAGQERFHSLAPMYYRGSAAAVIVYDITKQDSFHTLKKWVKELKEHGPENIVMAIAGNKCDLSDIREVPLKDAKEYAESIGAVVVETSAKNAINVEELFQGISRQIPPLDPHENGNNGTIKLKPTSQAGRRVQTGHLTSTQDFAEEGNMVKRMLMVTVGPEMESDEAGAPEEPEKRPVNQADMNEESPSLQVLSSHVTLLVPAHTPEAFVHEVSNVQHIPAEWSEVLQAMDTLPPEQGSDTLSSPAQTVPPKQADTPNSPTQTSPPDQADTLNFPEETIPPQEGDILNFPAKIIPPKQADTPNFPAKIIPPNSPTQIIPPKQADSPKFPETIIPLKQADTPNSPAEIISPKQEKNTLPKQGNTPNFPAKFILPGQGHTHKLSAKTILSKQCDTPKFSAKTVLPKEGDAPKSLEDTIQPIEGNLQSADEAMQVLEEDLVKVILSKEDFEVALKEAGERLVAVDFSATWCRPCRSIKPLFRSLSMKHKDVVFLEVDADEGEGLAKDCSIVCIPTFQFYKKEEKVGEFSGALKEKLETFITTLKTDGHSD</sequence>
<dbReference type="EMBL" id="RWIC01000241">
    <property type="protein sequence ID" value="TKC46822.1"/>
    <property type="molecule type" value="Genomic_DNA"/>
</dbReference>
<dbReference type="GO" id="GO:0003924">
    <property type="term" value="F:GTPase activity"/>
    <property type="evidence" value="ECO:0007669"/>
    <property type="project" value="InterPro"/>
</dbReference>
<evidence type="ECO:0000256" key="5">
    <source>
        <dbReference type="ARBA" id="ARBA00022741"/>
    </source>
</evidence>
<dbReference type="FunFam" id="3.40.50.300:FF:000346">
    <property type="entry name" value="RAB31, member RAS oncogene family"/>
    <property type="match status" value="1"/>
</dbReference>
<feature type="domain" description="Thioredoxin" evidence="14">
    <location>
        <begin position="475"/>
        <end position="617"/>
    </location>
</feature>
<dbReference type="GO" id="GO:0030670">
    <property type="term" value="C:phagocytic vesicle membrane"/>
    <property type="evidence" value="ECO:0007669"/>
    <property type="project" value="UniProtKB-SubCell"/>
</dbReference>
<keyword evidence="10" id="KW-0449">Lipoprotein</keyword>
<evidence type="ECO:0000256" key="3">
    <source>
        <dbReference type="ARBA" id="ARBA00004616"/>
    </source>
</evidence>
<feature type="non-terminal residue" evidence="15">
    <location>
        <position position="1"/>
    </location>
</feature>
<keyword evidence="11" id="KW-0636">Prenylation</keyword>
<dbReference type="SUPFAM" id="SSF52540">
    <property type="entry name" value="P-loop containing nucleoside triphosphate hydrolases"/>
    <property type="match status" value="1"/>
</dbReference>
<dbReference type="PROSITE" id="PS51419">
    <property type="entry name" value="RAB"/>
    <property type="match status" value="1"/>
</dbReference>
<dbReference type="Pfam" id="PF00085">
    <property type="entry name" value="Thioredoxin"/>
    <property type="match status" value="1"/>
</dbReference>
<comment type="caution">
    <text evidence="15">The sequence shown here is derived from an EMBL/GenBank/DDBJ whole genome shotgun (WGS) entry which is preliminary data.</text>
</comment>
<dbReference type="GO" id="GO:0005525">
    <property type="term" value="F:GTP binding"/>
    <property type="evidence" value="ECO:0007669"/>
    <property type="project" value="UniProtKB-KW"/>
</dbReference>
<evidence type="ECO:0000256" key="11">
    <source>
        <dbReference type="ARBA" id="ARBA00023289"/>
    </source>
</evidence>
<dbReference type="SUPFAM" id="SSF52833">
    <property type="entry name" value="Thioredoxin-like"/>
    <property type="match status" value="1"/>
</dbReference>
<proteinExistence type="inferred from homology"/>
<dbReference type="PANTHER" id="PTHR47978">
    <property type="match status" value="1"/>
</dbReference>
<evidence type="ECO:0000256" key="4">
    <source>
        <dbReference type="ARBA" id="ARBA00006270"/>
    </source>
</evidence>
<feature type="compositionally biased region" description="Polar residues" evidence="13">
    <location>
        <begin position="327"/>
        <end position="338"/>
    </location>
</feature>
<dbReference type="AlphaFoldDB" id="A0A4U1FB13"/>
<keyword evidence="8" id="KW-0342">GTP-binding</keyword>
<dbReference type="PRINTS" id="PR00449">
    <property type="entry name" value="RASTRNSFRMNG"/>
</dbReference>
<gene>
    <name evidence="15" type="ORF">EI555_010174</name>
</gene>
<dbReference type="InterPro" id="IPR036249">
    <property type="entry name" value="Thioredoxin-like_sf"/>
</dbReference>
<comment type="cofactor">
    <cofactor evidence="1">
        <name>Mg(2+)</name>
        <dbReference type="ChEBI" id="CHEBI:18420"/>
    </cofactor>
</comment>
<keyword evidence="6" id="KW-0967">Endosome</keyword>
<evidence type="ECO:0000259" key="14">
    <source>
        <dbReference type="PROSITE" id="PS51352"/>
    </source>
</evidence>
<keyword evidence="12" id="KW-0968">Cytoplasmic vesicle</keyword>
<dbReference type="GO" id="GO:0005769">
    <property type="term" value="C:early endosome"/>
    <property type="evidence" value="ECO:0007669"/>
    <property type="project" value="UniProtKB-SubCell"/>
</dbReference>
<comment type="subcellular location">
    <subcellularLocation>
        <location evidence="3">Cytoplasmic vesicle</location>
        <location evidence="3">Phagosome membrane</location>
        <topology evidence="3">Lipid-anchor</topology>
        <orientation evidence="3">Cytoplasmic side</orientation>
    </subcellularLocation>
    <subcellularLocation>
        <location evidence="2">Early endosome</location>
    </subcellularLocation>
</comment>
<dbReference type="SMART" id="SM00173">
    <property type="entry name" value="RAS"/>
    <property type="match status" value="1"/>
</dbReference>
<keyword evidence="7" id="KW-0378">Hydrolase</keyword>
<dbReference type="NCBIfam" id="TIGR00231">
    <property type="entry name" value="small_GTP"/>
    <property type="match status" value="1"/>
</dbReference>
<dbReference type="CDD" id="cd01860">
    <property type="entry name" value="Rab5_related"/>
    <property type="match status" value="1"/>
</dbReference>
<dbReference type="InterPro" id="IPR001806">
    <property type="entry name" value="Small_GTPase"/>
</dbReference>
<dbReference type="PROSITE" id="PS51352">
    <property type="entry name" value="THIOREDOXIN_2"/>
    <property type="match status" value="1"/>
</dbReference>
<evidence type="ECO:0000256" key="10">
    <source>
        <dbReference type="ARBA" id="ARBA00023288"/>
    </source>
</evidence>
<evidence type="ECO:0000256" key="9">
    <source>
        <dbReference type="ARBA" id="ARBA00023136"/>
    </source>
</evidence>